<feature type="chain" id="PRO_5043575518" description="alpha-1,2-Mannosidase" evidence="9">
    <location>
        <begin position="28"/>
        <end position="886"/>
    </location>
</feature>
<evidence type="ECO:0000256" key="7">
    <source>
        <dbReference type="RuleBase" id="RU361193"/>
    </source>
</evidence>
<dbReference type="GO" id="GO:0005509">
    <property type="term" value="F:calcium ion binding"/>
    <property type="evidence" value="ECO:0007669"/>
    <property type="project" value="InterPro"/>
</dbReference>
<dbReference type="InterPro" id="IPR012341">
    <property type="entry name" value="6hp_glycosidase-like_sf"/>
</dbReference>
<comment type="similarity">
    <text evidence="2 7">Belongs to the glycosyl hydrolase 47 family.</text>
</comment>
<dbReference type="InterPro" id="IPR036026">
    <property type="entry name" value="Seven-hairpin_glycosidases"/>
</dbReference>
<dbReference type="Pfam" id="PF02225">
    <property type="entry name" value="PA"/>
    <property type="match status" value="1"/>
</dbReference>
<feature type="active site" evidence="5">
    <location>
        <position position="400"/>
    </location>
</feature>
<dbReference type="PRINTS" id="PR00747">
    <property type="entry name" value="GLYHDRLASE47"/>
</dbReference>
<keyword evidence="7" id="KW-0326">Glycosidase</keyword>
<evidence type="ECO:0000256" key="1">
    <source>
        <dbReference type="ARBA" id="ARBA00004240"/>
    </source>
</evidence>
<dbReference type="Proteomes" id="UP001385951">
    <property type="component" value="Unassembled WGS sequence"/>
</dbReference>
<feature type="binding site" evidence="6">
    <location>
        <position position="486"/>
    </location>
    <ligand>
        <name>Ca(2+)</name>
        <dbReference type="ChEBI" id="CHEBI:29108"/>
    </ligand>
</feature>
<dbReference type="GO" id="GO:0004571">
    <property type="term" value="F:mannosyl-oligosaccharide 1,2-alpha-mannosidase activity"/>
    <property type="evidence" value="ECO:0007669"/>
    <property type="project" value="InterPro"/>
</dbReference>
<evidence type="ECO:0000313" key="11">
    <source>
        <dbReference type="EMBL" id="KAK7695721.1"/>
    </source>
</evidence>
<dbReference type="GO" id="GO:1904380">
    <property type="term" value="P:endoplasmic reticulum mannose trimming"/>
    <property type="evidence" value="ECO:0007669"/>
    <property type="project" value="InterPro"/>
</dbReference>
<feature type="domain" description="PA" evidence="10">
    <location>
        <begin position="729"/>
        <end position="816"/>
    </location>
</feature>
<keyword evidence="7" id="KW-0378">Hydrolase</keyword>
<proteinExistence type="inferred from homology"/>
<protein>
    <recommendedName>
        <fullName evidence="7">alpha-1,2-Mannosidase</fullName>
        <ecNumber evidence="7">3.2.1.-</ecNumber>
    </recommendedName>
</protein>
<dbReference type="EMBL" id="JASBNA010000001">
    <property type="protein sequence ID" value="KAK7695721.1"/>
    <property type="molecule type" value="Genomic_DNA"/>
</dbReference>
<evidence type="ECO:0000256" key="2">
    <source>
        <dbReference type="ARBA" id="ARBA00007658"/>
    </source>
</evidence>
<reference evidence="11 12" key="1">
    <citation type="submission" date="2022-09" db="EMBL/GenBank/DDBJ databases">
        <authorList>
            <person name="Palmer J.M."/>
        </authorList>
    </citation>
    <scope>NUCLEOTIDE SEQUENCE [LARGE SCALE GENOMIC DNA]</scope>
    <source>
        <strain evidence="11 12">DSM 7382</strain>
    </source>
</reference>
<evidence type="ECO:0000256" key="9">
    <source>
        <dbReference type="SAM" id="SignalP"/>
    </source>
</evidence>
<dbReference type="InterPro" id="IPR003137">
    <property type="entry name" value="PA_domain"/>
</dbReference>
<keyword evidence="9" id="KW-0732">Signal</keyword>
<comment type="cofactor">
    <cofactor evidence="6">
        <name>Ca(2+)</name>
        <dbReference type="ChEBI" id="CHEBI:29108"/>
    </cofactor>
</comment>
<evidence type="ECO:0000256" key="8">
    <source>
        <dbReference type="SAM" id="MobiDB-lite"/>
    </source>
</evidence>
<dbReference type="InterPro" id="IPR001382">
    <property type="entry name" value="Glyco_hydro_47"/>
</dbReference>
<evidence type="ECO:0000256" key="4">
    <source>
        <dbReference type="ARBA" id="ARBA00023180"/>
    </source>
</evidence>
<dbReference type="Gene3D" id="1.50.10.10">
    <property type="match status" value="1"/>
</dbReference>
<keyword evidence="3" id="KW-0256">Endoplasmic reticulum</keyword>
<feature type="active site" description="Proton donor" evidence="5">
    <location>
        <position position="145"/>
    </location>
</feature>
<accession>A0AAW0GQF1</accession>
<evidence type="ECO:0000256" key="5">
    <source>
        <dbReference type="PIRSR" id="PIRSR601382-1"/>
    </source>
</evidence>
<dbReference type="Pfam" id="PF01532">
    <property type="entry name" value="Glyco_hydro_47"/>
    <property type="match status" value="1"/>
</dbReference>
<keyword evidence="4" id="KW-0325">Glycoprotein</keyword>
<dbReference type="GO" id="GO:0016020">
    <property type="term" value="C:membrane"/>
    <property type="evidence" value="ECO:0007669"/>
    <property type="project" value="InterPro"/>
</dbReference>
<dbReference type="CDD" id="cd00538">
    <property type="entry name" value="PA"/>
    <property type="match status" value="1"/>
</dbReference>
<dbReference type="GO" id="GO:0036503">
    <property type="term" value="P:ERAD pathway"/>
    <property type="evidence" value="ECO:0007669"/>
    <property type="project" value="UniProtKB-ARBA"/>
</dbReference>
<dbReference type="SUPFAM" id="SSF52025">
    <property type="entry name" value="PA domain"/>
    <property type="match status" value="1"/>
</dbReference>
<sequence>MYWPTYWPQTLLALLVVSLESSYWSHGQSVSFAHAASSYSLWTPHRKTELREKTRSLWYHGFNNYMRYAFPMDELAPLSCTGNGPDWLNPANIARNDVSGNFSVTLIDSLDTLVVLNDTQAFDKAVRDIIDWVSFDVNTKPQVFETTIRVLGGLLSGHQFANQTGQPFHLPWYQGQLLSMAHDLGQRLLPAFNTPTSLPYARINLRHGLPKGESLDTCTAGAGSLILEFGTLSRLTGDDRFEKAAYKAFFALWNRRSDLGLVGNTINTWTGSWLHPEVSSIGAGVDSFFEYALKWYILSGEVEFLDVFQESYAAIMRYCRAADGFGYRSASIHTGDAAYGTLDSLSAFWPGLQVLAGDVENAIKSHMIYWNIWKIWSGLPEVWDLNFKTATSMQYPLRPEFVESTWYLYRATKDPFYLDVGERLLNDIESRGKVECGITGISDLRANSRDDRMESFVLSETLKYLYLLFDEENPLNHDDSNTVLTTEGHVLSMNREQQRPMSAIRRKLRGVEHPQCPIYEAPTIGTEGNITGLTSGIVSRSDLDYARQLIGSTPSLTEMQAWSEDGWCKVPTADVYSYNFLLSPNGQPVTEDPNPTSIKITTVSDGYVVQNVTGIRAHVVSRLDGKGYDVTKLGPFAVKTGQIVYVNDSDLVFAPAGGKKASNKPLRFPVIDLRIFISYVDPLFQVQPGMYDRNFEDIVIGHTALFGGDPISYPGGEPIRFGHGEGVRLVMDLENLNGCQPFAQQYDGEALVVYRGECTFLEKLINGKKAGASGVVVIHDEARGVNPSADEGELKSAGVSLDDVAIVVVGRPDGEAILAMMDAAETHGMGHAMLAVVPTDETMEEPKPEEPKTAPERDRSDRKAASEPARVLYLNGHPLLNTRLMV</sequence>
<dbReference type="PANTHER" id="PTHR45679:SF5">
    <property type="entry name" value="ER DEGRADATION-ENHANCING ALPHA-MANNOSIDASE-LIKE PROTEIN 1"/>
    <property type="match status" value="1"/>
</dbReference>
<comment type="caution">
    <text evidence="11">The sequence shown here is derived from an EMBL/GenBank/DDBJ whole genome shotgun (WGS) entry which is preliminary data.</text>
</comment>
<dbReference type="EC" id="3.2.1.-" evidence="7"/>
<feature type="active site" description="Proton donor" evidence="5">
    <location>
        <position position="381"/>
    </location>
</feature>
<dbReference type="InterPro" id="IPR046450">
    <property type="entry name" value="PA_dom_sf"/>
</dbReference>
<dbReference type="AlphaFoldDB" id="A0AAW0GQF1"/>
<keyword evidence="6" id="KW-0479">Metal-binding</keyword>
<dbReference type="SUPFAM" id="SSF48225">
    <property type="entry name" value="Seven-hairpin glycosidases"/>
    <property type="match status" value="1"/>
</dbReference>
<gene>
    <name evidence="11" type="ORF">QCA50_000357</name>
</gene>
<evidence type="ECO:0000313" key="12">
    <source>
        <dbReference type="Proteomes" id="UP001385951"/>
    </source>
</evidence>
<dbReference type="Gene3D" id="3.50.30.30">
    <property type="match status" value="1"/>
</dbReference>
<evidence type="ECO:0000256" key="3">
    <source>
        <dbReference type="ARBA" id="ARBA00022824"/>
    </source>
</evidence>
<comment type="subcellular location">
    <subcellularLocation>
        <location evidence="1">Endoplasmic reticulum</location>
    </subcellularLocation>
</comment>
<dbReference type="GO" id="GO:0005975">
    <property type="term" value="P:carbohydrate metabolic process"/>
    <property type="evidence" value="ECO:0007669"/>
    <property type="project" value="InterPro"/>
</dbReference>
<feature type="signal peptide" evidence="9">
    <location>
        <begin position="1"/>
        <end position="27"/>
    </location>
</feature>
<name>A0AAW0GQF1_9APHY</name>
<keyword evidence="12" id="KW-1185">Reference proteome</keyword>
<organism evidence="11 12">
    <name type="scientific">Cerrena zonata</name>
    <dbReference type="NCBI Taxonomy" id="2478898"/>
    <lineage>
        <taxon>Eukaryota</taxon>
        <taxon>Fungi</taxon>
        <taxon>Dikarya</taxon>
        <taxon>Basidiomycota</taxon>
        <taxon>Agaricomycotina</taxon>
        <taxon>Agaricomycetes</taxon>
        <taxon>Polyporales</taxon>
        <taxon>Cerrenaceae</taxon>
        <taxon>Cerrena</taxon>
    </lineage>
</organism>
<dbReference type="InterPro" id="IPR044674">
    <property type="entry name" value="EDEM1/2/3"/>
</dbReference>
<evidence type="ECO:0000256" key="6">
    <source>
        <dbReference type="PIRSR" id="PIRSR601382-2"/>
    </source>
</evidence>
<evidence type="ECO:0000259" key="10">
    <source>
        <dbReference type="Pfam" id="PF02225"/>
    </source>
</evidence>
<dbReference type="PANTHER" id="PTHR45679">
    <property type="entry name" value="ER DEGRADATION-ENHANCING ALPHA-MANNOSIDASE-LIKE PROTEIN 2"/>
    <property type="match status" value="1"/>
</dbReference>
<keyword evidence="6" id="KW-0106">Calcium</keyword>
<feature type="region of interest" description="Disordered" evidence="8">
    <location>
        <begin position="840"/>
        <end position="870"/>
    </location>
</feature>
<feature type="active site" evidence="5">
    <location>
        <position position="286"/>
    </location>
</feature>
<dbReference type="GO" id="GO:0044322">
    <property type="term" value="C:endoplasmic reticulum quality control compartment"/>
    <property type="evidence" value="ECO:0007669"/>
    <property type="project" value="GOC"/>
</dbReference>
<feature type="compositionally biased region" description="Basic and acidic residues" evidence="8">
    <location>
        <begin position="844"/>
        <end position="865"/>
    </location>
</feature>